<dbReference type="GO" id="GO:0016780">
    <property type="term" value="F:phosphotransferase activity, for other substituted phosphate groups"/>
    <property type="evidence" value="ECO:0007669"/>
    <property type="project" value="TreeGrafter"/>
</dbReference>
<dbReference type="Pfam" id="PF02397">
    <property type="entry name" value="Bac_transf"/>
    <property type="match status" value="1"/>
</dbReference>
<evidence type="ECO:0000256" key="1">
    <source>
        <dbReference type="ARBA" id="ARBA00004141"/>
    </source>
</evidence>
<feature type="domain" description="Bacterial sugar transferase" evidence="8">
    <location>
        <begin position="284"/>
        <end position="464"/>
    </location>
</feature>
<name>A0A160T070_9CHLR</name>
<dbReference type="NCBIfam" id="TIGR03023">
    <property type="entry name" value="WcaJ_sugtrans"/>
    <property type="match status" value="1"/>
</dbReference>
<dbReference type="Gene3D" id="3.40.50.720">
    <property type="entry name" value="NAD(P)-binding Rossmann-like Domain"/>
    <property type="match status" value="1"/>
</dbReference>
<dbReference type="InterPro" id="IPR036291">
    <property type="entry name" value="NAD(P)-bd_dom_sf"/>
</dbReference>
<dbReference type="PANTHER" id="PTHR30576:SF0">
    <property type="entry name" value="UNDECAPRENYL-PHOSPHATE N-ACETYLGALACTOSAMINYL 1-PHOSPHATE TRANSFERASE-RELATED"/>
    <property type="match status" value="1"/>
</dbReference>
<proteinExistence type="inferred from homology"/>
<evidence type="ECO:0000313" key="10">
    <source>
        <dbReference type="Proteomes" id="UP000215027"/>
    </source>
</evidence>
<organism evidence="9 10">
    <name type="scientific">Candidatus Promineifilum breve</name>
    <dbReference type="NCBI Taxonomy" id="1806508"/>
    <lineage>
        <taxon>Bacteria</taxon>
        <taxon>Bacillati</taxon>
        <taxon>Chloroflexota</taxon>
        <taxon>Ardenticatenia</taxon>
        <taxon>Candidatus Promineifilales</taxon>
        <taxon>Candidatus Promineifilaceae</taxon>
        <taxon>Candidatus Promineifilum</taxon>
    </lineage>
</organism>
<dbReference type="PANTHER" id="PTHR30576">
    <property type="entry name" value="COLANIC BIOSYNTHESIS UDP-GLUCOSE LIPID CARRIER TRANSFERASE"/>
    <property type="match status" value="1"/>
</dbReference>
<feature type="transmembrane region" description="Helical" evidence="7">
    <location>
        <begin position="119"/>
        <end position="138"/>
    </location>
</feature>
<protein>
    <submittedName>
        <fullName evidence="9">Glycosyltransferase</fullName>
    </submittedName>
</protein>
<dbReference type="EMBL" id="LN890655">
    <property type="protein sequence ID" value="CUS02844.2"/>
    <property type="molecule type" value="Genomic_DNA"/>
</dbReference>
<dbReference type="AlphaFoldDB" id="A0A160T070"/>
<dbReference type="NCBIfam" id="TIGR03025">
    <property type="entry name" value="EPS_sugtrans"/>
    <property type="match status" value="1"/>
</dbReference>
<dbReference type="RefSeq" id="WP_095042413.1">
    <property type="nucleotide sequence ID" value="NZ_LN890655.1"/>
</dbReference>
<dbReference type="InterPro" id="IPR003362">
    <property type="entry name" value="Bact_transf"/>
</dbReference>
<dbReference type="OrthoDB" id="9795351at2"/>
<evidence type="ECO:0000256" key="4">
    <source>
        <dbReference type="ARBA" id="ARBA00022692"/>
    </source>
</evidence>
<evidence type="ECO:0000256" key="3">
    <source>
        <dbReference type="ARBA" id="ARBA00022679"/>
    </source>
</evidence>
<evidence type="ECO:0000256" key="5">
    <source>
        <dbReference type="ARBA" id="ARBA00022989"/>
    </source>
</evidence>
<comment type="subcellular location">
    <subcellularLocation>
        <location evidence="1">Membrane</location>
        <topology evidence="1">Multi-pass membrane protein</topology>
    </subcellularLocation>
</comment>
<keyword evidence="6 7" id="KW-0472">Membrane</keyword>
<evidence type="ECO:0000313" key="9">
    <source>
        <dbReference type="EMBL" id="CUS02844.2"/>
    </source>
</evidence>
<dbReference type="Proteomes" id="UP000215027">
    <property type="component" value="Chromosome I"/>
</dbReference>
<sequence length="473" mass="54358">MTTQRVRTFFTAWLVIMDFLLIALAFTLAYQLRVSIDWPEPLANQVPLAEYMSLFVAQAVGIIGVLFLNRQYYIPRAVSRIDQVYYVFISVSVGILFAVAMTTIFFRTDRAILDYPRTMLVYNWSLTIILLMFGRFVTNWVRKRLQDRGIGKDRVLLVGTGDTARMILQRIVWSPSLGYDLVGIVNGETEETEILGVPILGAPEDIPDLINEYKVDEVIVAVPEKGHRETLHVISYCERGRVTIKVFPDLFQYITTTAGIEDLGGLPLLSVRDYALRGYLLTLKRVIDFFGSAVGLVFVSPLMFLTALAIKVESPGPVFFVQPRMGLDGREFMMIKFRSMRSDAEKDGPGWTVRNDPRQTRLGSWLRRREIDELPNLINVLLGEMSLVGPRPEQAYYVEQFRRYVPRYMDRHREKGGMTGWAQVNGLRGDSSISERTKYDLWYSENWSILLDTKILLRTLWQVVYPRKAEPHP</sequence>
<dbReference type="SUPFAM" id="SSF51735">
    <property type="entry name" value="NAD(P)-binding Rossmann-fold domains"/>
    <property type="match status" value="1"/>
</dbReference>
<feature type="transmembrane region" description="Helical" evidence="7">
    <location>
        <begin position="286"/>
        <end position="310"/>
    </location>
</feature>
<keyword evidence="3" id="KW-0808">Transferase</keyword>
<accession>A0A160T070</accession>
<feature type="transmembrane region" description="Helical" evidence="7">
    <location>
        <begin position="84"/>
        <end position="107"/>
    </location>
</feature>
<feature type="transmembrane region" description="Helical" evidence="7">
    <location>
        <begin position="12"/>
        <end position="32"/>
    </location>
</feature>
<dbReference type="InterPro" id="IPR017475">
    <property type="entry name" value="EPS_sugar_tfrase"/>
</dbReference>
<dbReference type="GO" id="GO:0016020">
    <property type="term" value="C:membrane"/>
    <property type="evidence" value="ECO:0007669"/>
    <property type="project" value="UniProtKB-SubCell"/>
</dbReference>
<dbReference type="KEGG" id="pbf:CFX0092_A0966"/>
<keyword evidence="4 7" id="KW-0812">Transmembrane</keyword>
<dbReference type="Pfam" id="PF13727">
    <property type="entry name" value="CoA_binding_3"/>
    <property type="match status" value="1"/>
</dbReference>
<evidence type="ECO:0000256" key="2">
    <source>
        <dbReference type="ARBA" id="ARBA00006464"/>
    </source>
</evidence>
<keyword evidence="10" id="KW-1185">Reference proteome</keyword>
<comment type="similarity">
    <text evidence="2">Belongs to the bacterial sugar transferase family.</text>
</comment>
<gene>
    <name evidence="9" type="ORF">CFX0092_A0966</name>
</gene>
<reference evidence="9" key="1">
    <citation type="submission" date="2016-01" db="EMBL/GenBank/DDBJ databases">
        <authorList>
            <person name="Mcilroy J.S."/>
            <person name="Karst M S."/>
            <person name="Albertsen M."/>
        </authorList>
    </citation>
    <scope>NUCLEOTIDE SEQUENCE</scope>
    <source>
        <strain evidence="9">Cfx-K</strain>
    </source>
</reference>
<keyword evidence="5 7" id="KW-1133">Transmembrane helix</keyword>
<evidence type="ECO:0000259" key="8">
    <source>
        <dbReference type="Pfam" id="PF02397"/>
    </source>
</evidence>
<dbReference type="InterPro" id="IPR017473">
    <property type="entry name" value="Undecaprenyl-P_gluc_Ptfrase"/>
</dbReference>
<evidence type="ECO:0000256" key="6">
    <source>
        <dbReference type="ARBA" id="ARBA00023136"/>
    </source>
</evidence>
<evidence type="ECO:0000256" key="7">
    <source>
        <dbReference type="SAM" id="Phobius"/>
    </source>
</evidence>
<feature type="transmembrane region" description="Helical" evidence="7">
    <location>
        <begin position="52"/>
        <end position="72"/>
    </location>
</feature>